<feature type="transmembrane region" description="Helical" evidence="1">
    <location>
        <begin position="18"/>
        <end position="36"/>
    </location>
</feature>
<dbReference type="Proteomes" id="UP000236893">
    <property type="component" value="Unassembled WGS sequence"/>
</dbReference>
<keyword evidence="1" id="KW-0812">Transmembrane</keyword>
<keyword evidence="3" id="KW-1185">Reference proteome</keyword>
<keyword evidence="1" id="KW-1133">Transmembrane helix</keyword>
<feature type="transmembrane region" description="Helical" evidence="1">
    <location>
        <begin position="202"/>
        <end position="224"/>
    </location>
</feature>
<feature type="transmembrane region" description="Helical" evidence="1">
    <location>
        <begin position="85"/>
        <end position="105"/>
    </location>
</feature>
<protein>
    <submittedName>
        <fullName evidence="2">DUF1345 domain-containing protein</fullName>
    </submittedName>
</protein>
<comment type="caution">
    <text evidence="2">The sequence shown here is derived from an EMBL/GenBank/DDBJ whole genome shotgun (WGS) entry which is preliminary data.</text>
</comment>
<evidence type="ECO:0000256" key="1">
    <source>
        <dbReference type="SAM" id="Phobius"/>
    </source>
</evidence>
<reference evidence="2 3" key="1">
    <citation type="submission" date="2018-01" db="EMBL/GenBank/DDBJ databases">
        <authorList>
            <person name="Gaut B.S."/>
            <person name="Morton B.R."/>
            <person name="Clegg M.T."/>
            <person name="Duvall M.R."/>
        </authorList>
    </citation>
    <scope>NUCLEOTIDE SEQUENCE [LARGE SCALE GENOMIC DNA]</scope>
    <source>
        <strain evidence="2 3">HR-AV</strain>
    </source>
</reference>
<proteinExistence type="predicted"/>
<dbReference type="AlphaFoldDB" id="A0A2S5A255"/>
<feature type="transmembrane region" description="Helical" evidence="1">
    <location>
        <begin position="43"/>
        <end position="65"/>
    </location>
</feature>
<organism evidence="2 3">
    <name type="scientific">Solitalea longa</name>
    <dbReference type="NCBI Taxonomy" id="2079460"/>
    <lineage>
        <taxon>Bacteria</taxon>
        <taxon>Pseudomonadati</taxon>
        <taxon>Bacteroidota</taxon>
        <taxon>Sphingobacteriia</taxon>
        <taxon>Sphingobacteriales</taxon>
        <taxon>Sphingobacteriaceae</taxon>
        <taxon>Solitalea</taxon>
    </lineage>
</organism>
<dbReference type="RefSeq" id="WP_103788959.1">
    <property type="nucleotide sequence ID" value="NZ_PQVF01000006.1"/>
</dbReference>
<dbReference type="Pfam" id="PF07077">
    <property type="entry name" value="DUF1345"/>
    <property type="match status" value="1"/>
</dbReference>
<dbReference type="InterPro" id="IPR009781">
    <property type="entry name" value="DUF1345"/>
</dbReference>
<name>A0A2S5A255_9SPHI</name>
<dbReference type="OrthoDB" id="64737at2"/>
<sequence length="228" mass="25834">MQPPKSLPKLISFLHKPLYRVLLSALLTVILFLFLWNKISDHLVLVTLLWDVFAFAFVGASWLVFVTHSIHHIKTEARTEDGSRVFVLASILISSFAGMLSVLMLMLSNVADKMAALYYIPILLSAILLSWSLVHTVFTFHYANMFYDGDKTDHTKHNGGLDFPNESHPDYIDFAYFSFVIGMTFQVSDVEISSRQIRRTALFHSLLSFCLNTFVVALTINIIAGLKK</sequence>
<feature type="transmembrane region" description="Helical" evidence="1">
    <location>
        <begin position="171"/>
        <end position="190"/>
    </location>
</feature>
<feature type="transmembrane region" description="Helical" evidence="1">
    <location>
        <begin position="117"/>
        <end position="138"/>
    </location>
</feature>
<dbReference type="EMBL" id="PQVF01000006">
    <property type="protein sequence ID" value="POY36656.1"/>
    <property type="molecule type" value="Genomic_DNA"/>
</dbReference>
<keyword evidence="1" id="KW-0472">Membrane</keyword>
<evidence type="ECO:0000313" key="2">
    <source>
        <dbReference type="EMBL" id="POY36656.1"/>
    </source>
</evidence>
<evidence type="ECO:0000313" key="3">
    <source>
        <dbReference type="Proteomes" id="UP000236893"/>
    </source>
</evidence>
<accession>A0A2S5A255</accession>
<gene>
    <name evidence="2" type="ORF">C3K47_09815</name>
</gene>